<evidence type="ECO:0000259" key="1">
    <source>
        <dbReference type="Pfam" id="PF14526"/>
    </source>
</evidence>
<dbReference type="SUPFAM" id="SSF55136">
    <property type="entry name" value="Probable bacterial effector-binding domain"/>
    <property type="match status" value="1"/>
</dbReference>
<dbReference type="EMBL" id="AP025295">
    <property type="protein sequence ID" value="BDD01600.1"/>
    <property type="molecule type" value="Genomic_DNA"/>
</dbReference>
<geneLocation type="plasmid" evidence="2 3">
    <name>pPP3</name>
</geneLocation>
<protein>
    <recommendedName>
        <fullName evidence="1">Integron-associated effector binding protein domain-containing protein</fullName>
    </recommendedName>
</protein>
<feature type="domain" description="Integron-associated effector binding protein" evidence="1">
    <location>
        <begin position="12"/>
        <end position="163"/>
    </location>
</feature>
<keyword evidence="2" id="KW-0614">Plasmid</keyword>
<name>A0ABN6LEK7_9BACT</name>
<dbReference type="InterPro" id="IPR011256">
    <property type="entry name" value="Reg_factor_effector_dom_sf"/>
</dbReference>
<organism evidence="2 3">
    <name type="scientific">Persicobacter psychrovividus</name>
    <dbReference type="NCBI Taxonomy" id="387638"/>
    <lineage>
        <taxon>Bacteria</taxon>
        <taxon>Pseudomonadati</taxon>
        <taxon>Bacteroidota</taxon>
        <taxon>Cytophagia</taxon>
        <taxon>Cytophagales</taxon>
        <taxon>Persicobacteraceae</taxon>
        <taxon>Persicobacter</taxon>
    </lineage>
</organism>
<sequence length="166" mass="19203">MKEQKNIALKTIAPILLIGAKEPTTLRNLQDPAKIWRFFKPLVKHIEAYEQNRFYSTFRASAPLAGPGFMDIPIERWAAVKGQHEEQSLPDGLAYSQIEGGLYATYTYQGRAADFNKSLENFREQYLASSGYEWDWSRAQFETFDSNYDPLNEQSTEEIWIPIIKK</sequence>
<dbReference type="Proteomes" id="UP001354989">
    <property type="component" value="Plasmid pPP3"/>
</dbReference>
<dbReference type="InterPro" id="IPR029441">
    <property type="entry name" value="Cass2"/>
</dbReference>
<gene>
    <name evidence="2" type="ORF">PEPS_38800</name>
</gene>
<dbReference type="RefSeq" id="WP_338399028.1">
    <property type="nucleotide sequence ID" value="NZ_AP025295.1"/>
</dbReference>
<accession>A0ABN6LEK7</accession>
<reference evidence="2 3" key="1">
    <citation type="submission" date="2021-12" db="EMBL/GenBank/DDBJ databases">
        <title>Genome sequencing of bacteria with rrn-lacking chromosome and rrn-plasmid.</title>
        <authorList>
            <person name="Anda M."/>
            <person name="Iwasaki W."/>
        </authorList>
    </citation>
    <scope>NUCLEOTIDE SEQUENCE [LARGE SCALE GENOMIC DNA]</scope>
    <source>
        <strain evidence="2 3">NBRC 101262</strain>
        <plasmid evidence="2 3">pPP3</plasmid>
    </source>
</reference>
<dbReference type="Gene3D" id="3.20.80.10">
    <property type="entry name" value="Regulatory factor, effector binding domain"/>
    <property type="match status" value="1"/>
</dbReference>
<evidence type="ECO:0000313" key="2">
    <source>
        <dbReference type="EMBL" id="BDD01600.1"/>
    </source>
</evidence>
<evidence type="ECO:0000313" key="3">
    <source>
        <dbReference type="Proteomes" id="UP001354989"/>
    </source>
</evidence>
<keyword evidence="3" id="KW-1185">Reference proteome</keyword>
<dbReference type="Pfam" id="PF14526">
    <property type="entry name" value="Cass2"/>
    <property type="match status" value="1"/>
</dbReference>
<proteinExistence type="predicted"/>